<evidence type="ECO:0000313" key="3">
    <source>
        <dbReference type="Proteomes" id="UP000183987"/>
    </source>
</evidence>
<reference evidence="3" key="1">
    <citation type="submission" date="2016-11" db="EMBL/GenBank/DDBJ databases">
        <authorList>
            <person name="Varghese N."/>
            <person name="Submissions S."/>
        </authorList>
    </citation>
    <scope>NUCLEOTIDE SEQUENCE [LARGE SCALE GENOMIC DNA]</scope>
    <source>
        <strain evidence="3">DSM 29326</strain>
    </source>
</reference>
<gene>
    <name evidence="2" type="ORF">SAMN05444339_11254</name>
</gene>
<feature type="signal peptide" evidence="1">
    <location>
        <begin position="1"/>
        <end position="28"/>
    </location>
</feature>
<dbReference type="AlphaFoldDB" id="A0A1M5EDZ2"/>
<sequence>MLTLLRSTSLTAAVAAAAIFNAPREANAAFNVDCAILLCLAGGWPKSAECTLAYATFIRRVTPWPIEPPLQIWRCPMGASYEGEPTSPLQRFHEATFADAKRPMQSIPAGHQATALAPIPAVFRDHDYQPDAESILQLVAGQGADIDISDPIYDFVRSIRVFDVNARQREMGRDRECTRSSSVRIGSYGIQGDYQWRSARIYDLPAAHFGTEGYGGSCPSVNNRSIFVEWKDYSGTYGHEQVNY</sequence>
<accession>A0A1M5EDZ2</accession>
<protein>
    <submittedName>
        <fullName evidence="2">Uncharacterized protein</fullName>
    </submittedName>
</protein>
<keyword evidence="3" id="KW-1185">Reference proteome</keyword>
<organism evidence="2 3">
    <name type="scientific">Loktanella atrilutea</name>
    <dbReference type="NCBI Taxonomy" id="366533"/>
    <lineage>
        <taxon>Bacteria</taxon>
        <taxon>Pseudomonadati</taxon>
        <taxon>Pseudomonadota</taxon>
        <taxon>Alphaproteobacteria</taxon>
        <taxon>Rhodobacterales</taxon>
        <taxon>Roseobacteraceae</taxon>
        <taxon>Loktanella</taxon>
    </lineage>
</organism>
<dbReference type="STRING" id="366533.SAMN05444339_11254"/>
<evidence type="ECO:0000256" key="1">
    <source>
        <dbReference type="SAM" id="SignalP"/>
    </source>
</evidence>
<proteinExistence type="predicted"/>
<keyword evidence="1" id="KW-0732">Signal</keyword>
<dbReference type="EMBL" id="FQUE01000012">
    <property type="protein sequence ID" value="SHF77354.1"/>
    <property type="molecule type" value="Genomic_DNA"/>
</dbReference>
<dbReference type="RefSeq" id="WP_072858601.1">
    <property type="nucleotide sequence ID" value="NZ_FQUE01000012.1"/>
</dbReference>
<name>A0A1M5EDZ2_LOKAT</name>
<feature type="chain" id="PRO_5012928742" evidence="1">
    <location>
        <begin position="29"/>
        <end position="244"/>
    </location>
</feature>
<evidence type="ECO:0000313" key="2">
    <source>
        <dbReference type="EMBL" id="SHF77354.1"/>
    </source>
</evidence>
<dbReference type="Proteomes" id="UP000183987">
    <property type="component" value="Unassembled WGS sequence"/>
</dbReference>